<evidence type="ECO:0000313" key="4">
    <source>
        <dbReference type="Proteomes" id="UP000653305"/>
    </source>
</evidence>
<keyword evidence="4" id="KW-1185">Reference proteome</keyword>
<dbReference type="InterPro" id="IPR036259">
    <property type="entry name" value="MFS_trans_sf"/>
</dbReference>
<dbReference type="Gene3D" id="1.20.1250.20">
    <property type="entry name" value="MFS general substrate transporter like domains"/>
    <property type="match status" value="1"/>
</dbReference>
<feature type="region of interest" description="Disordered" evidence="2">
    <location>
        <begin position="55"/>
        <end position="92"/>
    </location>
</feature>
<gene>
    <name evidence="3" type="ORF">PHJA_001252100</name>
</gene>
<dbReference type="OrthoDB" id="1817279at2759"/>
<organism evidence="3 4">
    <name type="scientific">Phtheirospermum japonicum</name>
    <dbReference type="NCBI Taxonomy" id="374723"/>
    <lineage>
        <taxon>Eukaryota</taxon>
        <taxon>Viridiplantae</taxon>
        <taxon>Streptophyta</taxon>
        <taxon>Embryophyta</taxon>
        <taxon>Tracheophyta</taxon>
        <taxon>Spermatophyta</taxon>
        <taxon>Magnoliopsida</taxon>
        <taxon>eudicotyledons</taxon>
        <taxon>Gunneridae</taxon>
        <taxon>Pentapetalae</taxon>
        <taxon>asterids</taxon>
        <taxon>lamiids</taxon>
        <taxon>Lamiales</taxon>
        <taxon>Orobanchaceae</taxon>
        <taxon>Orobanchaceae incertae sedis</taxon>
        <taxon>Phtheirospermum</taxon>
    </lineage>
</organism>
<comment type="caution">
    <text evidence="3">The sequence shown here is derived from an EMBL/GenBank/DDBJ whole genome shotgun (WGS) entry which is preliminary data.</text>
</comment>
<proteinExistence type="inferred from homology"/>
<comment type="similarity">
    <text evidence="1">Belongs to the major facilitator superfamily. Phosphate:H(+) symporter (TC 2.A.1.9) family.</text>
</comment>
<feature type="compositionally biased region" description="Basic residues" evidence="2">
    <location>
        <begin position="69"/>
        <end position="83"/>
    </location>
</feature>
<protein>
    <submittedName>
        <fullName evidence="3">Protein nrt1/ ptr family 7.3</fullName>
    </submittedName>
</protein>
<evidence type="ECO:0000256" key="1">
    <source>
        <dbReference type="ARBA" id="ARBA00044504"/>
    </source>
</evidence>
<evidence type="ECO:0000313" key="3">
    <source>
        <dbReference type="EMBL" id="GFP91081.1"/>
    </source>
</evidence>
<feature type="compositionally biased region" description="Basic and acidic residues" evidence="2">
    <location>
        <begin position="57"/>
        <end position="68"/>
    </location>
</feature>
<accession>A0A830CA19</accession>
<reference evidence="3" key="1">
    <citation type="submission" date="2020-07" db="EMBL/GenBank/DDBJ databases">
        <title>Ethylene signaling mediates host invasion by parasitic plants.</title>
        <authorList>
            <person name="Yoshida S."/>
        </authorList>
    </citation>
    <scope>NUCLEOTIDE SEQUENCE</scope>
    <source>
        <strain evidence="3">Okayama</strain>
    </source>
</reference>
<dbReference type="EMBL" id="BMAC01000234">
    <property type="protein sequence ID" value="GFP91081.1"/>
    <property type="molecule type" value="Genomic_DNA"/>
</dbReference>
<sequence length="92" mass="10422">MTSLFVEQGAAMENDLAGFKVPSSSMSAFEIISAADFIHIHRRLVDPIVATVRKVQRRDDGDRADGHRPGHRRHVDGGRRHRREFPDGQTFK</sequence>
<name>A0A830CA19_9LAMI</name>
<dbReference type="AlphaFoldDB" id="A0A830CA19"/>
<evidence type="ECO:0000256" key="2">
    <source>
        <dbReference type="SAM" id="MobiDB-lite"/>
    </source>
</evidence>
<dbReference type="Proteomes" id="UP000653305">
    <property type="component" value="Unassembled WGS sequence"/>
</dbReference>